<evidence type="ECO:0000256" key="2">
    <source>
        <dbReference type="ARBA" id="ARBA00023125"/>
    </source>
</evidence>
<organism evidence="5 6">
    <name type="scientific">Lysobacter antibioticus</name>
    <dbReference type="NCBI Taxonomy" id="84531"/>
    <lineage>
        <taxon>Bacteria</taxon>
        <taxon>Pseudomonadati</taxon>
        <taxon>Pseudomonadota</taxon>
        <taxon>Gammaproteobacteria</taxon>
        <taxon>Lysobacterales</taxon>
        <taxon>Lysobacteraceae</taxon>
        <taxon>Lysobacter</taxon>
    </lineage>
</organism>
<dbReference type="STRING" id="84531.LA76x_2459"/>
<dbReference type="SUPFAM" id="SSF53822">
    <property type="entry name" value="Periplasmic binding protein-like I"/>
    <property type="match status" value="1"/>
</dbReference>
<dbReference type="Pfam" id="PF00356">
    <property type="entry name" value="LacI"/>
    <property type="match status" value="1"/>
</dbReference>
<evidence type="ECO:0000313" key="5">
    <source>
        <dbReference type="EMBL" id="ALN80590.1"/>
    </source>
</evidence>
<dbReference type="PATRIC" id="fig|84531.7.peg.1174"/>
<dbReference type="PROSITE" id="PS00356">
    <property type="entry name" value="HTH_LACI_1"/>
    <property type="match status" value="1"/>
</dbReference>
<reference evidence="5 6" key="1">
    <citation type="journal article" date="2015" name="BMC Genomics">
        <title>Comparative genomics and metabolic profiling of the genus Lysobacter.</title>
        <authorList>
            <person name="de Bruijn I."/>
            <person name="Cheng X."/>
            <person name="de Jager V."/>
            <person name="Exposito R.G."/>
            <person name="Watrous J."/>
            <person name="Patel N."/>
            <person name="Postma J."/>
            <person name="Dorrestein P.C."/>
            <person name="Kobayashi D."/>
            <person name="Raaijmakers J.M."/>
        </authorList>
    </citation>
    <scope>NUCLEOTIDE SEQUENCE [LARGE SCALE GENOMIC DNA]</scope>
    <source>
        <strain evidence="5 6">76</strain>
    </source>
</reference>
<keyword evidence="6" id="KW-1185">Reference proteome</keyword>
<dbReference type="KEGG" id="lab:LA76x_2459"/>
<dbReference type="KEGG" id="laq:GLA29479_1185"/>
<evidence type="ECO:0000313" key="6">
    <source>
        <dbReference type="Proteomes" id="UP000060787"/>
    </source>
</evidence>
<accession>A0A0S2DUA8</accession>
<dbReference type="InterPro" id="IPR028082">
    <property type="entry name" value="Peripla_BP_I"/>
</dbReference>
<dbReference type="Gene3D" id="3.40.50.2300">
    <property type="match status" value="2"/>
</dbReference>
<dbReference type="RefSeq" id="WP_338039929.1">
    <property type="nucleotide sequence ID" value="NZ_CP011129.1"/>
</dbReference>
<proteinExistence type="predicted"/>
<dbReference type="CDD" id="cd06295">
    <property type="entry name" value="PBP1_CelR"/>
    <property type="match status" value="1"/>
</dbReference>
<dbReference type="InterPro" id="IPR010982">
    <property type="entry name" value="Lambda_DNA-bd_dom_sf"/>
</dbReference>
<dbReference type="InterPro" id="IPR000843">
    <property type="entry name" value="HTH_LacI"/>
</dbReference>
<dbReference type="GO" id="GO:0003700">
    <property type="term" value="F:DNA-binding transcription factor activity"/>
    <property type="evidence" value="ECO:0007669"/>
    <property type="project" value="TreeGrafter"/>
</dbReference>
<gene>
    <name evidence="5" type="ORF">LA76x_2459</name>
</gene>
<dbReference type="PROSITE" id="PS50932">
    <property type="entry name" value="HTH_LACI_2"/>
    <property type="match status" value="1"/>
</dbReference>
<dbReference type="PANTHER" id="PTHR30146">
    <property type="entry name" value="LACI-RELATED TRANSCRIPTIONAL REPRESSOR"/>
    <property type="match status" value="1"/>
</dbReference>
<dbReference type="SMART" id="SM00354">
    <property type="entry name" value="HTH_LACI"/>
    <property type="match status" value="1"/>
</dbReference>
<dbReference type="SUPFAM" id="SSF47413">
    <property type="entry name" value="lambda repressor-like DNA-binding domains"/>
    <property type="match status" value="1"/>
</dbReference>
<feature type="domain" description="HTH lacI-type" evidence="4">
    <location>
        <begin position="21"/>
        <end position="75"/>
    </location>
</feature>
<evidence type="ECO:0000259" key="4">
    <source>
        <dbReference type="PROSITE" id="PS50932"/>
    </source>
</evidence>
<keyword evidence="3" id="KW-0804">Transcription</keyword>
<dbReference type="Proteomes" id="UP000060787">
    <property type="component" value="Chromosome"/>
</dbReference>
<dbReference type="GO" id="GO:0000976">
    <property type="term" value="F:transcription cis-regulatory region binding"/>
    <property type="evidence" value="ECO:0007669"/>
    <property type="project" value="TreeGrafter"/>
</dbReference>
<dbReference type="PANTHER" id="PTHR30146:SF120">
    <property type="entry name" value="ALANINE RACEMASE"/>
    <property type="match status" value="1"/>
</dbReference>
<evidence type="ECO:0000256" key="1">
    <source>
        <dbReference type="ARBA" id="ARBA00023015"/>
    </source>
</evidence>
<dbReference type="CDD" id="cd01392">
    <property type="entry name" value="HTH_LacI"/>
    <property type="match status" value="1"/>
</dbReference>
<protein>
    <submittedName>
        <fullName evidence="5">Periplasmic binding and sugar binding domain of LacI family protein</fullName>
    </submittedName>
</protein>
<dbReference type="Pfam" id="PF13377">
    <property type="entry name" value="Peripla_BP_3"/>
    <property type="match status" value="1"/>
</dbReference>
<dbReference type="AlphaFoldDB" id="A0A0S2DUA8"/>
<dbReference type="eggNOG" id="COG1609">
    <property type="taxonomic scope" value="Bacteria"/>
</dbReference>
<keyword evidence="2" id="KW-0238">DNA-binding</keyword>
<dbReference type="EMBL" id="CP011129">
    <property type="protein sequence ID" value="ALN80590.1"/>
    <property type="molecule type" value="Genomic_DNA"/>
</dbReference>
<evidence type="ECO:0000256" key="3">
    <source>
        <dbReference type="ARBA" id="ARBA00023163"/>
    </source>
</evidence>
<sequence>MSSRSSRPSEPNPARKAGEHLTMADLAELAGVSAITVSRALRDSPLVNPETRAKIKELAEQQGYQFNISARNLRLRRSMTVAVVVEMKPTVERQMSGPYPLDLLGGISQELTSAGYSVLLTSLQGGALPSVQAADGVILLGQGAHEDAMHEVQRWGRPMVVWGAVSRHETQVVVGSDNHRGGKLAAERFLALGRRRPVFLGDSAHGEFAERLEGFVDTLAEHGIVPLTPTVANFTVSAGAQAVHQLLDEHPQFDALFAASDLLAIGAIRALIERGRRVPEDVSVIGYDDTPLGATYLPPLTSIHQNFVDAGVSLARKILAMIEGRPAQSEILPTHLVARVT</sequence>
<name>A0A0S2DUA8_LYSAN</name>
<keyword evidence="1" id="KW-0805">Transcription regulation</keyword>
<dbReference type="InterPro" id="IPR046335">
    <property type="entry name" value="LacI/GalR-like_sensor"/>
</dbReference>
<dbReference type="Gene3D" id="1.10.260.40">
    <property type="entry name" value="lambda repressor-like DNA-binding domains"/>
    <property type="match status" value="1"/>
</dbReference>